<keyword evidence="3" id="KW-0805">Transcription regulation</keyword>
<keyword evidence="2" id="KW-0902">Two-component regulatory system</keyword>
<proteinExistence type="predicted"/>
<organism evidence="10 11">
    <name type="scientific">Paenibacillus donghaensis</name>
    <dbReference type="NCBI Taxonomy" id="414771"/>
    <lineage>
        <taxon>Bacteria</taxon>
        <taxon>Bacillati</taxon>
        <taxon>Bacillota</taxon>
        <taxon>Bacilli</taxon>
        <taxon>Bacillales</taxon>
        <taxon>Paenibacillaceae</taxon>
        <taxon>Paenibacillus</taxon>
    </lineage>
</organism>
<dbReference type="InterPro" id="IPR036388">
    <property type="entry name" value="WH-like_DNA-bd_sf"/>
</dbReference>
<dbReference type="CDD" id="cd00383">
    <property type="entry name" value="trans_reg_C"/>
    <property type="match status" value="1"/>
</dbReference>
<dbReference type="Pfam" id="PF00072">
    <property type="entry name" value="Response_reg"/>
    <property type="match status" value="1"/>
</dbReference>
<dbReference type="SUPFAM" id="SSF46894">
    <property type="entry name" value="C-terminal effector domain of the bipartite response regulators"/>
    <property type="match status" value="1"/>
</dbReference>
<dbReference type="Gene3D" id="3.40.50.2300">
    <property type="match status" value="1"/>
</dbReference>
<dbReference type="PANTHER" id="PTHR48111">
    <property type="entry name" value="REGULATOR OF RPOS"/>
    <property type="match status" value="1"/>
</dbReference>
<dbReference type="AlphaFoldDB" id="A0A2Z2KA04"/>
<dbReference type="GO" id="GO:0000156">
    <property type="term" value="F:phosphorelay response regulator activity"/>
    <property type="evidence" value="ECO:0007669"/>
    <property type="project" value="TreeGrafter"/>
</dbReference>
<accession>A0A2Z2KA04</accession>
<dbReference type="GO" id="GO:0005829">
    <property type="term" value="C:cytosol"/>
    <property type="evidence" value="ECO:0007669"/>
    <property type="project" value="TreeGrafter"/>
</dbReference>
<dbReference type="PANTHER" id="PTHR48111:SF73">
    <property type="entry name" value="ALKALINE PHOSPHATASE SYNTHESIS TRANSCRIPTIONAL REGULATORY PROTEIN PHOP"/>
    <property type="match status" value="1"/>
</dbReference>
<dbReference type="PROSITE" id="PS50110">
    <property type="entry name" value="RESPONSE_REGULATORY"/>
    <property type="match status" value="1"/>
</dbReference>
<feature type="modified residue" description="4-aspartylphosphate" evidence="6">
    <location>
        <position position="52"/>
    </location>
</feature>
<protein>
    <submittedName>
        <fullName evidence="10">DNA-binding response regulator</fullName>
    </submittedName>
</protein>
<dbReference type="InterPro" id="IPR011006">
    <property type="entry name" value="CheY-like_superfamily"/>
</dbReference>
<evidence type="ECO:0000313" key="11">
    <source>
        <dbReference type="Proteomes" id="UP000249890"/>
    </source>
</evidence>
<keyword evidence="1 6" id="KW-0597">Phosphoprotein</keyword>
<dbReference type="InterPro" id="IPR001867">
    <property type="entry name" value="OmpR/PhoB-type_DNA-bd"/>
</dbReference>
<dbReference type="PROSITE" id="PS51755">
    <property type="entry name" value="OMPR_PHOB"/>
    <property type="match status" value="1"/>
</dbReference>
<evidence type="ECO:0000256" key="2">
    <source>
        <dbReference type="ARBA" id="ARBA00023012"/>
    </source>
</evidence>
<dbReference type="GO" id="GO:0000976">
    <property type="term" value="F:transcription cis-regulatory region binding"/>
    <property type="evidence" value="ECO:0007669"/>
    <property type="project" value="TreeGrafter"/>
</dbReference>
<dbReference type="Gene3D" id="1.10.10.10">
    <property type="entry name" value="Winged helix-like DNA-binding domain superfamily/Winged helix DNA-binding domain"/>
    <property type="match status" value="1"/>
</dbReference>
<evidence type="ECO:0000259" key="8">
    <source>
        <dbReference type="PROSITE" id="PS50110"/>
    </source>
</evidence>
<dbReference type="KEGG" id="pdh:B9T62_17170"/>
<dbReference type="EMBL" id="CP021780">
    <property type="protein sequence ID" value="ASA22364.1"/>
    <property type="molecule type" value="Genomic_DNA"/>
</dbReference>
<dbReference type="Gene3D" id="6.10.250.690">
    <property type="match status" value="1"/>
</dbReference>
<evidence type="ECO:0000256" key="4">
    <source>
        <dbReference type="ARBA" id="ARBA00023125"/>
    </source>
</evidence>
<feature type="domain" description="Response regulatory" evidence="8">
    <location>
        <begin position="3"/>
        <end position="116"/>
    </location>
</feature>
<dbReference type="RefSeq" id="WP_087916363.1">
    <property type="nucleotide sequence ID" value="NZ_CP021780.1"/>
</dbReference>
<gene>
    <name evidence="10" type="ORF">B9T62_17170</name>
</gene>
<dbReference type="InterPro" id="IPR039420">
    <property type="entry name" value="WalR-like"/>
</dbReference>
<evidence type="ECO:0000256" key="6">
    <source>
        <dbReference type="PROSITE-ProRule" id="PRU00169"/>
    </source>
</evidence>
<dbReference type="InterPro" id="IPR016032">
    <property type="entry name" value="Sig_transdc_resp-reg_C-effctor"/>
</dbReference>
<dbReference type="GO" id="GO:0006355">
    <property type="term" value="P:regulation of DNA-templated transcription"/>
    <property type="evidence" value="ECO:0007669"/>
    <property type="project" value="InterPro"/>
</dbReference>
<evidence type="ECO:0000256" key="5">
    <source>
        <dbReference type="ARBA" id="ARBA00023163"/>
    </source>
</evidence>
<keyword evidence="5" id="KW-0804">Transcription</keyword>
<dbReference type="GO" id="GO:0032993">
    <property type="term" value="C:protein-DNA complex"/>
    <property type="evidence" value="ECO:0007669"/>
    <property type="project" value="TreeGrafter"/>
</dbReference>
<dbReference type="Proteomes" id="UP000249890">
    <property type="component" value="Chromosome"/>
</dbReference>
<sequence>MSRILLVEDDLILNEGLEYSIQKNGYIVDGVKTVQEALEVYEDQKYELLLLDLILPDGTGFEICKRVRQTSAVPIIFLTASDEEVNVVKGLDLGADDYVTKPFRLNELISRIKAVLRRANSFQTEIVELSSNEIKLELVHNRAFKAGNLLELTSTEFKLLSLLMNNPNRLLTRGVLLDKIWDNKGNFVDNNTLSVYISRLRNKIEDDPNFPQKLLNVRGIGYKWNVTGNQQT</sequence>
<keyword evidence="11" id="KW-1185">Reference proteome</keyword>
<evidence type="ECO:0000256" key="1">
    <source>
        <dbReference type="ARBA" id="ARBA00022553"/>
    </source>
</evidence>
<evidence type="ECO:0000313" key="10">
    <source>
        <dbReference type="EMBL" id="ASA22364.1"/>
    </source>
</evidence>
<dbReference type="Pfam" id="PF00486">
    <property type="entry name" value="Trans_reg_C"/>
    <property type="match status" value="1"/>
</dbReference>
<reference evidence="10 11" key="1">
    <citation type="submission" date="2017-06" db="EMBL/GenBank/DDBJ databases">
        <title>Complete genome sequence of Paenibacillus donghaensis KCTC 13049T isolated from East Sea sediment, South Korea.</title>
        <authorList>
            <person name="Jung B.K."/>
            <person name="Hong S.-J."/>
            <person name="Shin J.-H."/>
        </authorList>
    </citation>
    <scope>NUCLEOTIDE SEQUENCE [LARGE SCALE GENOMIC DNA]</scope>
    <source>
        <strain evidence="10 11">KCTC 13049</strain>
    </source>
</reference>
<evidence type="ECO:0000256" key="7">
    <source>
        <dbReference type="PROSITE-ProRule" id="PRU01091"/>
    </source>
</evidence>
<evidence type="ECO:0000256" key="3">
    <source>
        <dbReference type="ARBA" id="ARBA00023015"/>
    </source>
</evidence>
<evidence type="ECO:0000259" key="9">
    <source>
        <dbReference type="PROSITE" id="PS51755"/>
    </source>
</evidence>
<feature type="DNA-binding region" description="OmpR/PhoB-type" evidence="7">
    <location>
        <begin position="124"/>
        <end position="226"/>
    </location>
</feature>
<dbReference type="SUPFAM" id="SSF52172">
    <property type="entry name" value="CheY-like"/>
    <property type="match status" value="1"/>
</dbReference>
<dbReference type="OrthoDB" id="9790442at2"/>
<name>A0A2Z2KA04_9BACL</name>
<feature type="domain" description="OmpR/PhoB-type" evidence="9">
    <location>
        <begin position="124"/>
        <end position="226"/>
    </location>
</feature>
<dbReference type="SMART" id="SM00862">
    <property type="entry name" value="Trans_reg_C"/>
    <property type="match status" value="1"/>
</dbReference>
<dbReference type="SMART" id="SM00448">
    <property type="entry name" value="REC"/>
    <property type="match status" value="1"/>
</dbReference>
<dbReference type="InterPro" id="IPR001789">
    <property type="entry name" value="Sig_transdc_resp-reg_receiver"/>
</dbReference>
<keyword evidence="4 7" id="KW-0238">DNA-binding</keyword>